<keyword evidence="2 3" id="KW-0663">Pyridoxal phosphate</keyword>
<dbReference type="EMBL" id="CP020559">
    <property type="protein sequence ID" value="ARE85987.1"/>
    <property type="molecule type" value="Genomic_DNA"/>
</dbReference>
<dbReference type="GO" id="GO:0099620">
    <property type="term" value="F:UDP-4-amino-4-deoxy-L-arabinose aminotransferase"/>
    <property type="evidence" value="ECO:0007669"/>
    <property type="project" value="UniProtKB-EC"/>
</dbReference>
<keyword evidence="5" id="KW-0808">Transferase</keyword>
<proteinExistence type="inferred from homology"/>
<dbReference type="Pfam" id="PF01041">
    <property type="entry name" value="DegT_DnrJ_EryC1"/>
    <property type="match status" value="1"/>
</dbReference>
<dbReference type="GO" id="GO:0000271">
    <property type="term" value="P:polysaccharide biosynthetic process"/>
    <property type="evidence" value="ECO:0007669"/>
    <property type="project" value="TreeGrafter"/>
</dbReference>
<gene>
    <name evidence="5" type="primary">arnB</name>
    <name evidence="4" type="ORF">BJL90_07045</name>
    <name evidence="5" type="ORF">CLFO_03030</name>
</gene>
<organism evidence="5 7">
    <name type="scientific">Clostridium formicaceticum</name>
    <dbReference type="NCBI Taxonomy" id="1497"/>
    <lineage>
        <taxon>Bacteria</taxon>
        <taxon>Bacillati</taxon>
        <taxon>Bacillota</taxon>
        <taxon>Clostridia</taxon>
        <taxon>Eubacteriales</taxon>
        <taxon>Clostridiaceae</taxon>
        <taxon>Clostridium</taxon>
    </lineage>
</organism>
<dbReference type="EC" id="2.6.1.87" evidence="5"/>
<dbReference type="EMBL" id="CP017603">
    <property type="protein sequence ID" value="AOY75671.1"/>
    <property type="molecule type" value="Genomic_DNA"/>
</dbReference>
<evidence type="ECO:0000256" key="3">
    <source>
        <dbReference type="RuleBase" id="RU004508"/>
    </source>
</evidence>
<sequence length="386" mass="43947">MKKKFIPYGKQWIDEEDIQAVVDVLRSDYLTTGHKVEEFEEKFAEYVGAKYAVTISNGTAALHAACYAAGIGDGDEVITAPITFAASANCVLYCGGKPVFADIDPKTYNIDSEEIRKHITSKTKAIIPVHFTGQPCDMKEIHKIAEEYNLTVIEDAAHALGAQYQGKNIGSISDMTTFSFHPVKHITTGEGGMITTSQKELYEKLLLFRSHGITRNKELLHNKEEGPWYYEQLDLGYNYRMTDIQCALGISQLRKLDKFVARRREIAARYNEAFKNLEGVTVPYQKEDTNSSWHLYVIKLELEKLKVGRKEIFNLLKEKNIGVNVHYIPVYYLPYYKSLGYQKGICYNAENLYESMITIPLFPRMRSEDVENVITTICDVVNNNLI</sequence>
<dbReference type="PANTHER" id="PTHR30244:SF34">
    <property type="entry name" value="DTDP-4-AMINO-4,6-DIDEOXYGALACTOSE TRANSAMINASE"/>
    <property type="match status" value="1"/>
</dbReference>
<dbReference type="Gene3D" id="3.40.640.10">
    <property type="entry name" value="Type I PLP-dependent aspartate aminotransferase-like (Major domain)"/>
    <property type="match status" value="1"/>
</dbReference>
<keyword evidence="6" id="KW-1185">Reference proteome</keyword>
<evidence type="ECO:0000313" key="6">
    <source>
        <dbReference type="Proteomes" id="UP000177894"/>
    </source>
</evidence>
<dbReference type="KEGG" id="cfm:BJL90_07045"/>
<dbReference type="SUPFAM" id="SSF53383">
    <property type="entry name" value="PLP-dependent transferases"/>
    <property type="match status" value="1"/>
</dbReference>
<keyword evidence="5" id="KW-0032">Aminotransferase</keyword>
<reference evidence="5 7" key="2">
    <citation type="submission" date="2017-03" db="EMBL/GenBank/DDBJ databases">
        <title>Complete sequence of Clostridium formicaceticum DSM 92.</title>
        <authorList>
            <person name="Poehlein A."/>
            <person name="Karl M."/>
            <person name="Bengelsdorf F.R."/>
            <person name="Duerre P."/>
            <person name="Daniel R."/>
        </authorList>
    </citation>
    <scope>NUCLEOTIDE SEQUENCE [LARGE SCALE GENOMIC DNA]</scope>
    <source>
        <strain evidence="5 7">DSM 92</strain>
    </source>
</reference>
<evidence type="ECO:0000313" key="4">
    <source>
        <dbReference type="EMBL" id="AOY75671.1"/>
    </source>
</evidence>
<dbReference type="RefSeq" id="WP_070965831.1">
    <property type="nucleotide sequence ID" value="NZ_CP017603.1"/>
</dbReference>
<dbReference type="Proteomes" id="UP000192478">
    <property type="component" value="Chromosome"/>
</dbReference>
<evidence type="ECO:0000313" key="7">
    <source>
        <dbReference type="Proteomes" id="UP000192478"/>
    </source>
</evidence>
<comment type="similarity">
    <text evidence="3">Belongs to the DegT/DnrJ/EryC1 family.</text>
</comment>
<dbReference type="CDD" id="cd00616">
    <property type="entry name" value="AHBA_syn"/>
    <property type="match status" value="1"/>
</dbReference>
<reference evidence="4 6" key="1">
    <citation type="submission" date="2016-10" db="EMBL/GenBank/DDBJ databases">
        <title>Complete Genome Sequence of Acetogen Clostridium formicoaceticum ATCC 27076.</title>
        <authorList>
            <person name="Bao T."/>
            <person name="Cheng C."/>
            <person name="Zhao J."/>
            <person name="Yang S.-T."/>
            <person name="Wang J."/>
            <person name="Wang M."/>
        </authorList>
    </citation>
    <scope>NUCLEOTIDE SEQUENCE [LARGE SCALE GENOMIC DNA]</scope>
    <source>
        <strain evidence="4 6">ATCC 27076</strain>
    </source>
</reference>
<dbReference type="InterPro" id="IPR020026">
    <property type="entry name" value="PseC"/>
</dbReference>
<dbReference type="InterPro" id="IPR015421">
    <property type="entry name" value="PyrdxlP-dep_Trfase_major"/>
</dbReference>
<dbReference type="Proteomes" id="UP000177894">
    <property type="component" value="Chromosome"/>
</dbReference>
<dbReference type="PIRSF" id="PIRSF000390">
    <property type="entry name" value="PLP_StrS"/>
    <property type="match status" value="1"/>
</dbReference>
<feature type="modified residue" description="N6-(pyridoxal phosphate)lysine" evidence="2">
    <location>
        <position position="184"/>
    </location>
</feature>
<dbReference type="GO" id="GO:0030170">
    <property type="term" value="F:pyridoxal phosphate binding"/>
    <property type="evidence" value="ECO:0007669"/>
    <property type="project" value="TreeGrafter"/>
</dbReference>
<dbReference type="InterPro" id="IPR000653">
    <property type="entry name" value="DegT/StrS_aminotransferase"/>
</dbReference>
<evidence type="ECO:0000256" key="2">
    <source>
        <dbReference type="PIRSR" id="PIRSR000390-2"/>
    </source>
</evidence>
<dbReference type="Gene3D" id="3.90.1150.10">
    <property type="entry name" value="Aspartate Aminotransferase, domain 1"/>
    <property type="match status" value="1"/>
</dbReference>
<feature type="active site" description="Proton acceptor" evidence="1">
    <location>
        <position position="184"/>
    </location>
</feature>
<accession>A0AAC9RHN3</accession>
<name>A0AAC9RHN3_9CLOT</name>
<dbReference type="NCBIfam" id="TIGR03588">
    <property type="entry name" value="PseC"/>
    <property type="match status" value="1"/>
</dbReference>
<dbReference type="InterPro" id="IPR015422">
    <property type="entry name" value="PyrdxlP-dep_Trfase_small"/>
</dbReference>
<evidence type="ECO:0000313" key="5">
    <source>
        <dbReference type="EMBL" id="ARE85987.1"/>
    </source>
</evidence>
<protein>
    <submittedName>
        <fullName evidence="4">UDP-4-amino-4, 6-dideoxy-N-acetyl-beta-L-altrosamine transaminase</fullName>
    </submittedName>
    <submittedName>
        <fullName evidence="5">UDP-4-amino-4-deoxy-L-arabinose--oxoglutarate aminotransferase</fullName>
        <ecNumber evidence="5">2.6.1.87</ecNumber>
    </submittedName>
</protein>
<evidence type="ECO:0000256" key="1">
    <source>
        <dbReference type="PIRSR" id="PIRSR000390-1"/>
    </source>
</evidence>
<dbReference type="AlphaFoldDB" id="A0AAC9RHN3"/>
<dbReference type="InterPro" id="IPR015424">
    <property type="entry name" value="PyrdxlP-dep_Trfase"/>
</dbReference>
<dbReference type="PANTHER" id="PTHR30244">
    <property type="entry name" value="TRANSAMINASE"/>
    <property type="match status" value="1"/>
</dbReference>